<protein>
    <submittedName>
        <fullName evidence="6">Uncharacterized protein</fullName>
    </submittedName>
</protein>
<feature type="domain" description="Disease resistance protein winged helix" evidence="4">
    <location>
        <begin position="351"/>
        <end position="373"/>
    </location>
</feature>
<evidence type="ECO:0000256" key="1">
    <source>
        <dbReference type="ARBA" id="ARBA00022821"/>
    </source>
</evidence>
<dbReference type="InterPro" id="IPR058922">
    <property type="entry name" value="WHD_DRP"/>
</dbReference>
<dbReference type="InterPro" id="IPR002182">
    <property type="entry name" value="NB-ARC"/>
</dbReference>
<dbReference type="Gene3D" id="3.40.50.300">
    <property type="entry name" value="P-loop containing nucleotide triphosphate hydrolases"/>
    <property type="match status" value="1"/>
</dbReference>
<dbReference type="GO" id="GO:0098542">
    <property type="term" value="P:defense response to other organism"/>
    <property type="evidence" value="ECO:0007669"/>
    <property type="project" value="TreeGrafter"/>
</dbReference>
<evidence type="ECO:0000313" key="6">
    <source>
        <dbReference type="EMBL" id="RLN22154.1"/>
    </source>
</evidence>
<dbReference type="Pfam" id="PF00931">
    <property type="entry name" value="NB-ARC"/>
    <property type="match status" value="1"/>
</dbReference>
<dbReference type="OrthoDB" id="999991at2759"/>
<gene>
    <name evidence="6" type="ORF">C2845_PM07G14290</name>
</gene>
<evidence type="ECO:0000313" key="7">
    <source>
        <dbReference type="Proteomes" id="UP000275267"/>
    </source>
</evidence>
<name>A0A3L6SK03_PANMI</name>
<evidence type="ECO:0000259" key="4">
    <source>
        <dbReference type="Pfam" id="PF23559"/>
    </source>
</evidence>
<evidence type="ECO:0000259" key="5">
    <source>
        <dbReference type="Pfam" id="PF25019"/>
    </source>
</evidence>
<sequence>MSVPSAHMLGAEGYSEEGFQCSSGSKENLRKTLTEIEKLIDEGEKLLPLLGLTSSGDNINSPPEQRTGSGSLSKTTTSEPPIVFGRDGDTEKIISMLHDTAADHSLIAIHGIPGSGKTTLAQSVCEREKNSGVPYFELIMWIHVTKKFSVPAAYKEMLEIASGQEMGSLSNLDMLQSELKERLKGKRLLLVLDDVWYSESVAEQDDLKKLLSPFKEADKGSRVLLTSRTADAAKPFDVAHHLEPISDMHEEEFFKMFMHYALDNSGVSDQDKGKFYTVGRDISMLLRKSPLAAKTVGGQLKRRTSNAEHIEYWKDIFIQKRDLLKDTMGALWWSYNQLDEHVRQCFAYCSMFPRRYELERDELVQMWMAQGFGDTKRVAGSDCFRTGKDTVGHQIPQDVRHLFIDSDNLGELMEQIVKLSTLRTLVMSISTKNITEKEFERMLKHLKKLRFVHVYLKLQENVIPDCIGELEQLRYLGLYGILSLSRTIKLPLPFTKLYHLQELRVPFDTILHCPHSEMADLENLRRIGLKKEKGYEITQLENLNNIHGRLSIQGLENIKSKEDVRRANLSSKRHVSSQEFVWGSYMTAAVHHQEEPEEILEALNVPALLAELYIWNYDGWTFPSWLSGEDGKLEHLKHLTFLNCHGSGSVFKFSKPLPMLHRLEINTCSWNTLPANIKQLASLEELIIHGCVNIKSPPGLPSSLKKLQITVCKNIKTLPAELPPSLEELCCNRALVDSYPDRQAIDRIKKIYIWWY</sequence>
<dbReference type="Pfam" id="PF23559">
    <property type="entry name" value="WHD_DRP"/>
    <property type="match status" value="1"/>
</dbReference>
<dbReference type="GO" id="GO:0043531">
    <property type="term" value="F:ADP binding"/>
    <property type="evidence" value="ECO:0007669"/>
    <property type="project" value="InterPro"/>
</dbReference>
<dbReference type="InterPro" id="IPR044974">
    <property type="entry name" value="Disease_R_plants"/>
</dbReference>
<feature type="region of interest" description="Disordered" evidence="2">
    <location>
        <begin position="53"/>
        <end position="85"/>
    </location>
</feature>
<feature type="compositionally biased region" description="Low complexity" evidence="2">
    <location>
        <begin position="67"/>
        <end position="78"/>
    </location>
</feature>
<dbReference type="PANTHER" id="PTHR23155:SF1058">
    <property type="entry name" value="OS11G0668100 PROTEIN"/>
    <property type="match status" value="1"/>
</dbReference>
<dbReference type="Gene3D" id="3.80.10.10">
    <property type="entry name" value="Ribonuclease Inhibitor"/>
    <property type="match status" value="1"/>
</dbReference>
<dbReference type="Proteomes" id="UP000275267">
    <property type="component" value="Unassembled WGS sequence"/>
</dbReference>
<feature type="domain" description="R13L1/DRL21-like LRR repeat region" evidence="5">
    <location>
        <begin position="537"/>
        <end position="668"/>
    </location>
</feature>
<dbReference type="AlphaFoldDB" id="A0A3L6SK03"/>
<dbReference type="EMBL" id="PQIB02000004">
    <property type="protein sequence ID" value="RLN22154.1"/>
    <property type="molecule type" value="Genomic_DNA"/>
</dbReference>
<dbReference type="PRINTS" id="PR00364">
    <property type="entry name" value="DISEASERSIST"/>
</dbReference>
<reference evidence="7" key="1">
    <citation type="journal article" date="2019" name="Nat. Commun.">
        <title>The genome of broomcorn millet.</title>
        <authorList>
            <person name="Zou C."/>
            <person name="Miki D."/>
            <person name="Li D."/>
            <person name="Tang Q."/>
            <person name="Xiao L."/>
            <person name="Rajput S."/>
            <person name="Deng P."/>
            <person name="Jia W."/>
            <person name="Huang R."/>
            <person name="Zhang M."/>
            <person name="Sun Y."/>
            <person name="Hu J."/>
            <person name="Fu X."/>
            <person name="Schnable P.S."/>
            <person name="Li F."/>
            <person name="Zhang H."/>
            <person name="Feng B."/>
            <person name="Zhu X."/>
            <person name="Liu R."/>
            <person name="Schnable J.C."/>
            <person name="Zhu J.-K."/>
            <person name="Zhang H."/>
        </authorList>
    </citation>
    <scope>NUCLEOTIDE SEQUENCE [LARGE SCALE GENOMIC DNA]</scope>
</reference>
<dbReference type="PANTHER" id="PTHR23155">
    <property type="entry name" value="DISEASE RESISTANCE PROTEIN RP"/>
    <property type="match status" value="1"/>
</dbReference>
<organism evidence="6 7">
    <name type="scientific">Panicum miliaceum</name>
    <name type="common">Proso millet</name>
    <name type="synonym">Broomcorn millet</name>
    <dbReference type="NCBI Taxonomy" id="4540"/>
    <lineage>
        <taxon>Eukaryota</taxon>
        <taxon>Viridiplantae</taxon>
        <taxon>Streptophyta</taxon>
        <taxon>Embryophyta</taxon>
        <taxon>Tracheophyta</taxon>
        <taxon>Spermatophyta</taxon>
        <taxon>Magnoliopsida</taxon>
        <taxon>Liliopsida</taxon>
        <taxon>Poales</taxon>
        <taxon>Poaceae</taxon>
        <taxon>PACMAD clade</taxon>
        <taxon>Panicoideae</taxon>
        <taxon>Panicodae</taxon>
        <taxon>Paniceae</taxon>
        <taxon>Panicinae</taxon>
        <taxon>Panicum</taxon>
        <taxon>Panicum sect. Panicum</taxon>
    </lineage>
</organism>
<comment type="caution">
    <text evidence="6">The sequence shown here is derived from an EMBL/GenBank/DDBJ whole genome shotgun (WGS) entry which is preliminary data.</text>
</comment>
<dbReference type="InterPro" id="IPR056789">
    <property type="entry name" value="LRR_R13L1-DRL21"/>
</dbReference>
<dbReference type="SUPFAM" id="SSF52058">
    <property type="entry name" value="L domain-like"/>
    <property type="match status" value="1"/>
</dbReference>
<accession>A0A3L6SK03</accession>
<keyword evidence="1" id="KW-0611">Plant defense</keyword>
<evidence type="ECO:0000256" key="2">
    <source>
        <dbReference type="SAM" id="MobiDB-lite"/>
    </source>
</evidence>
<feature type="compositionally biased region" description="Polar residues" evidence="2">
    <location>
        <begin position="53"/>
        <end position="66"/>
    </location>
</feature>
<dbReference type="STRING" id="4540.A0A3L6SK03"/>
<dbReference type="InterPro" id="IPR032675">
    <property type="entry name" value="LRR_dom_sf"/>
</dbReference>
<proteinExistence type="predicted"/>
<feature type="domain" description="NB-ARC" evidence="3">
    <location>
        <begin position="88"/>
        <end position="264"/>
    </location>
</feature>
<dbReference type="InterPro" id="IPR027417">
    <property type="entry name" value="P-loop_NTPase"/>
</dbReference>
<evidence type="ECO:0000259" key="3">
    <source>
        <dbReference type="Pfam" id="PF00931"/>
    </source>
</evidence>
<dbReference type="Pfam" id="PF25019">
    <property type="entry name" value="LRR_R13L1-DRL21"/>
    <property type="match status" value="1"/>
</dbReference>
<dbReference type="SUPFAM" id="SSF52540">
    <property type="entry name" value="P-loop containing nucleoside triphosphate hydrolases"/>
    <property type="match status" value="1"/>
</dbReference>
<keyword evidence="7" id="KW-1185">Reference proteome</keyword>